<evidence type="ECO:0000256" key="4">
    <source>
        <dbReference type="ARBA" id="ARBA00022989"/>
    </source>
</evidence>
<dbReference type="PANTHER" id="PTHR22945:SF96">
    <property type="entry name" value="SERPENTINE RECEPTOR, CLASS D (DELTA)"/>
    <property type="match status" value="1"/>
</dbReference>
<feature type="transmembrane region" description="Helical" evidence="6">
    <location>
        <begin position="262"/>
        <end position="280"/>
    </location>
</feature>
<dbReference type="WBParaSite" id="HPBE_0000922001-mRNA-1">
    <property type="protein sequence ID" value="HPBE_0000922001-mRNA-1"/>
    <property type="gene ID" value="HPBE_0000922001"/>
</dbReference>
<evidence type="ECO:0000256" key="5">
    <source>
        <dbReference type="ARBA" id="ARBA00023136"/>
    </source>
</evidence>
<feature type="transmembrane region" description="Helical" evidence="6">
    <location>
        <begin position="44"/>
        <end position="69"/>
    </location>
</feature>
<dbReference type="SUPFAM" id="SSF81321">
    <property type="entry name" value="Family A G protein-coupled receptor-like"/>
    <property type="match status" value="1"/>
</dbReference>
<keyword evidence="9" id="KW-1185">Reference proteome</keyword>
<dbReference type="AlphaFoldDB" id="A0A3P8BTB3"/>
<feature type="transmembrane region" description="Helical" evidence="6">
    <location>
        <begin position="233"/>
        <end position="256"/>
    </location>
</feature>
<proteinExistence type="inferred from homology"/>
<feature type="transmembrane region" description="Helical" evidence="6">
    <location>
        <begin position="188"/>
        <end position="208"/>
    </location>
</feature>
<keyword evidence="3 6" id="KW-0812">Transmembrane</keyword>
<comment type="similarity">
    <text evidence="2">Belongs to the nematode receptor-like protein srd family.</text>
</comment>
<dbReference type="InterPro" id="IPR017452">
    <property type="entry name" value="GPCR_Rhodpsn_7TM"/>
</dbReference>
<evidence type="ECO:0000259" key="7">
    <source>
        <dbReference type="PROSITE" id="PS50262"/>
    </source>
</evidence>
<feature type="domain" description="G-protein coupled receptors family 1 profile" evidence="7">
    <location>
        <begin position="23"/>
        <end position="287"/>
    </location>
</feature>
<evidence type="ECO:0000256" key="3">
    <source>
        <dbReference type="ARBA" id="ARBA00022692"/>
    </source>
</evidence>
<evidence type="ECO:0000313" key="8">
    <source>
        <dbReference type="EMBL" id="VDO79748.1"/>
    </source>
</evidence>
<feature type="transmembrane region" description="Helical" evidence="6">
    <location>
        <begin position="129"/>
        <end position="149"/>
    </location>
</feature>
<dbReference type="InterPro" id="IPR019421">
    <property type="entry name" value="7TM_GPCR_serpentine_rcpt_Srd"/>
</dbReference>
<evidence type="ECO:0000313" key="10">
    <source>
        <dbReference type="WBParaSite" id="HPBE_0000922001-mRNA-1"/>
    </source>
</evidence>
<feature type="transmembrane region" description="Helical" evidence="6">
    <location>
        <begin position="89"/>
        <end position="108"/>
    </location>
</feature>
<name>A0A3P8BTB3_HELPZ</name>
<dbReference type="Proteomes" id="UP000050761">
    <property type="component" value="Unassembled WGS sequence"/>
</dbReference>
<dbReference type="OrthoDB" id="5876986at2759"/>
<dbReference type="PANTHER" id="PTHR22945">
    <property type="entry name" value="SERPENTINE RECEPTOR, CLASS D DELTA"/>
    <property type="match status" value="1"/>
</dbReference>
<gene>
    <name evidence="8" type="ORF">HPBE_LOCUS9221</name>
</gene>
<dbReference type="PROSITE" id="PS50262">
    <property type="entry name" value="G_PROTEIN_RECEP_F1_2"/>
    <property type="match status" value="1"/>
</dbReference>
<keyword evidence="4 6" id="KW-1133">Transmembrane helix</keyword>
<keyword evidence="5 6" id="KW-0472">Membrane</keyword>
<reference evidence="8 9" key="1">
    <citation type="submission" date="2018-11" db="EMBL/GenBank/DDBJ databases">
        <authorList>
            <consortium name="Pathogen Informatics"/>
        </authorList>
    </citation>
    <scope>NUCLEOTIDE SEQUENCE [LARGE SCALE GENOMIC DNA]</scope>
</reference>
<dbReference type="Gene3D" id="1.20.1070.10">
    <property type="entry name" value="Rhodopsin 7-helix transmembrane proteins"/>
    <property type="match status" value="1"/>
</dbReference>
<evidence type="ECO:0000256" key="6">
    <source>
        <dbReference type="SAM" id="Phobius"/>
    </source>
</evidence>
<reference evidence="10" key="2">
    <citation type="submission" date="2019-09" db="UniProtKB">
        <authorList>
            <consortium name="WormBaseParasite"/>
        </authorList>
    </citation>
    <scope>IDENTIFICATION</scope>
</reference>
<feature type="transmembrane region" description="Helical" evidence="6">
    <location>
        <begin position="12"/>
        <end position="32"/>
    </location>
</feature>
<organism evidence="8">
    <name type="scientific">Heligmosomoides polygyrus</name>
    <name type="common">Parasitic roundworm</name>
    <dbReference type="NCBI Taxonomy" id="6339"/>
    <lineage>
        <taxon>Eukaryota</taxon>
        <taxon>Metazoa</taxon>
        <taxon>Ecdysozoa</taxon>
        <taxon>Nematoda</taxon>
        <taxon>Chromadorea</taxon>
        <taxon>Rhabditida</taxon>
        <taxon>Rhabditina</taxon>
        <taxon>Rhabditomorpha</taxon>
        <taxon>Strongyloidea</taxon>
        <taxon>Heligmosomidae</taxon>
        <taxon>Heligmosomoides</taxon>
    </lineage>
</organism>
<dbReference type="Pfam" id="PF10317">
    <property type="entry name" value="7TM_GPCR_Srd"/>
    <property type="match status" value="1"/>
</dbReference>
<dbReference type="EMBL" id="UZAH01026378">
    <property type="protein sequence ID" value="VDO79748.1"/>
    <property type="molecule type" value="Genomic_DNA"/>
</dbReference>
<comment type="subcellular location">
    <subcellularLocation>
        <location evidence="1">Membrane</location>
        <topology evidence="1">Multi-pass membrane protein</topology>
    </subcellularLocation>
</comment>
<sequence>MWTVYDHLFSSIFWVTGTVGIVLNTYLIYLIFFHAPETLKVYRVFLANATIADLIFAISTTFAQIRIIPNKWAFAYVPLGPAAYFGSEVSYISYCIMLHSLFYTFLSYPLSFGFRYSVLVRPMPSIKTCVLICLALWTIAIAQLVLFVFSEADPDFIRQYLATNKPQYNLTGFVISGNHMLQSPHTCVTLASIVLPMFPIYVIVIYFYKKVNGYLDDSSTNMRESTVRGHRRLMHALTIQASLPLLFVFPPILIYALYHFELINFTIIEYLVYVLFRYVIRIYSGYYGESTLKCVEGMRGKHHTTSAFRLPRKRKDKA</sequence>
<protein>
    <submittedName>
        <fullName evidence="10">G_PROTEIN_RECEP_F1_2 domain-containing protein</fullName>
    </submittedName>
</protein>
<accession>A0A3P8BTB3</accession>
<evidence type="ECO:0000313" key="9">
    <source>
        <dbReference type="Proteomes" id="UP000050761"/>
    </source>
</evidence>
<dbReference type="InterPro" id="IPR050920">
    <property type="entry name" value="Nematode_rcpt-like_delta"/>
</dbReference>
<evidence type="ECO:0000256" key="2">
    <source>
        <dbReference type="ARBA" id="ARBA00009166"/>
    </source>
</evidence>
<dbReference type="GO" id="GO:0016020">
    <property type="term" value="C:membrane"/>
    <property type="evidence" value="ECO:0007669"/>
    <property type="project" value="UniProtKB-SubCell"/>
</dbReference>
<evidence type="ECO:0000256" key="1">
    <source>
        <dbReference type="ARBA" id="ARBA00004141"/>
    </source>
</evidence>